<protein>
    <submittedName>
        <fullName evidence="2">Helix-turn-helix domain-containing protein</fullName>
    </submittedName>
</protein>
<dbReference type="EMBL" id="JAJAQC010000019">
    <property type="protein sequence ID" value="MDA0565251.1"/>
    <property type="molecule type" value="Genomic_DNA"/>
</dbReference>
<dbReference type="Pfam" id="PF13744">
    <property type="entry name" value="HTH_37"/>
    <property type="match status" value="1"/>
</dbReference>
<dbReference type="Proteomes" id="UP001140076">
    <property type="component" value="Unassembled WGS sequence"/>
</dbReference>
<dbReference type="RefSeq" id="WP_270072532.1">
    <property type="nucleotide sequence ID" value="NZ_JAJAQC010000019.1"/>
</dbReference>
<gene>
    <name evidence="2" type="ORF">LG943_13130</name>
</gene>
<dbReference type="SMART" id="SM00530">
    <property type="entry name" value="HTH_XRE"/>
    <property type="match status" value="1"/>
</dbReference>
<evidence type="ECO:0000259" key="1">
    <source>
        <dbReference type="PROSITE" id="PS50943"/>
    </source>
</evidence>
<comment type="caution">
    <text evidence="2">The sequence shown here is derived from an EMBL/GenBank/DDBJ whole genome shotgun (WGS) entry which is preliminary data.</text>
</comment>
<dbReference type="InterPro" id="IPR039554">
    <property type="entry name" value="HigA2-like_HTH"/>
</dbReference>
<organism evidence="2 3">
    <name type="scientific">Streptomonospora mangrovi</name>
    <dbReference type="NCBI Taxonomy" id="2883123"/>
    <lineage>
        <taxon>Bacteria</taxon>
        <taxon>Bacillati</taxon>
        <taxon>Actinomycetota</taxon>
        <taxon>Actinomycetes</taxon>
        <taxon>Streptosporangiales</taxon>
        <taxon>Nocardiopsidaceae</taxon>
        <taxon>Streptomonospora</taxon>
    </lineage>
</organism>
<dbReference type="CDD" id="cd00093">
    <property type="entry name" value="HTH_XRE"/>
    <property type="match status" value="1"/>
</dbReference>
<dbReference type="PROSITE" id="PS50943">
    <property type="entry name" value="HTH_CROC1"/>
    <property type="match status" value="1"/>
</dbReference>
<dbReference type="GO" id="GO:0003677">
    <property type="term" value="F:DNA binding"/>
    <property type="evidence" value="ECO:0007669"/>
    <property type="project" value="InterPro"/>
</dbReference>
<accession>A0A9X3NVX9</accession>
<keyword evidence="3" id="KW-1185">Reference proteome</keyword>
<name>A0A9X3NVX9_9ACTN</name>
<reference evidence="2" key="1">
    <citation type="submission" date="2021-10" db="EMBL/GenBank/DDBJ databases">
        <title>Streptomonospora sp. nov., isolated from mangrove soil.</title>
        <authorList>
            <person name="Chen X."/>
            <person name="Ge X."/>
            <person name="Liu W."/>
        </authorList>
    </citation>
    <scope>NUCLEOTIDE SEQUENCE</scope>
    <source>
        <strain evidence="2">S1-112</strain>
    </source>
</reference>
<dbReference type="SUPFAM" id="SSF47413">
    <property type="entry name" value="lambda repressor-like DNA-binding domains"/>
    <property type="match status" value="1"/>
</dbReference>
<dbReference type="AlphaFoldDB" id="A0A9X3NVX9"/>
<proteinExistence type="predicted"/>
<evidence type="ECO:0000313" key="2">
    <source>
        <dbReference type="EMBL" id="MDA0565251.1"/>
    </source>
</evidence>
<dbReference type="InterPro" id="IPR001387">
    <property type="entry name" value="Cro/C1-type_HTH"/>
</dbReference>
<evidence type="ECO:0000313" key="3">
    <source>
        <dbReference type="Proteomes" id="UP001140076"/>
    </source>
</evidence>
<dbReference type="InterPro" id="IPR010982">
    <property type="entry name" value="Lambda_DNA-bd_dom_sf"/>
</dbReference>
<dbReference type="Gene3D" id="1.10.260.40">
    <property type="entry name" value="lambda repressor-like DNA-binding domains"/>
    <property type="match status" value="1"/>
</dbReference>
<sequence length="105" mass="11592">MTRDWADVRAELEASGAIDTERVQALEAEMRAEVRAYRLAEIRRAHGIGQDALAKQLGISQSRVSRIERGDLDRSEIATVRGYIEALGGEIHIVARFGDESITVA</sequence>
<feature type="domain" description="HTH cro/C1-type" evidence="1">
    <location>
        <begin position="39"/>
        <end position="94"/>
    </location>
</feature>